<dbReference type="InterPro" id="IPR011876">
    <property type="entry name" value="IsopentenylPP_isomerase_typ1"/>
</dbReference>
<protein>
    <recommendedName>
        <fullName evidence="6">isopentenyl-diphosphate Delta-isomerase</fullName>
        <ecNumber evidence="6">5.3.3.2</ecNumber>
    </recommendedName>
</protein>
<dbReference type="UniPathway" id="UPA00059">
    <property type="reaction ID" value="UER00104"/>
</dbReference>
<accession>A0A1J1IR23</accession>
<evidence type="ECO:0000256" key="3">
    <source>
        <dbReference type="ARBA" id="ARBA00003951"/>
    </source>
</evidence>
<feature type="domain" description="Nudix hydrolase" evidence="15">
    <location>
        <begin position="73"/>
        <end position="221"/>
    </location>
</feature>
<evidence type="ECO:0000256" key="6">
    <source>
        <dbReference type="ARBA" id="ARBA00012057"/>
    </source>
</evidence>
<evidence type="ECO:0000313" key="17">
    <source>
        <dbReference type="Proteomes" id="UP000183832"/>
    </source>
</evidence>
<evidence type="ECO:0000256" key="12">
    <source>
        <dbReference type="ARBA" id="ARBA00023098"/>
    </source>
</evidence>
<dbReference type="GO" id="GO:0046872">
    <property type="term" value="F:metal ion binding"/>
    <property type="evidence" value="ECO:0007669"/>
    <property type="project" value="UniProtKB-KW"/>
</dbReference>
<dbReference type="GO" id="GO:0006695">
    <property type="term" value="P:cholesterol biosynthetic process"/>
    <property type="evidence" value="ECO:0007669"/>
    <property type="project" value="UniProtKB-KW"/>
</dbReference>
<keyword evidence="9" id="KW-0753">Steroid metabolism</keyword>
<name>A0A1J1IR23_9DIPT</name>
<dbReference type="FunFam" id="3.90.79.10:FF:000012">
    <property type="entry name" value="Isopentenyl-diphosphate Delta-isomerase 1"/>
    <property type="match status" value="1"/>
</dbReference>
<comment type="similarity">
    <text evidence="5">Belongs to the IPP isomerase type 1 family.</text>
</comment>
<dbReference type="EC" id="5.3.3.2" evidence="6"/>
<keyword evidence="12" id="KW-0443">Lipid metabolism</keyword>
<dbReference type="Gene3D" id="3.90.79.10">
    <property type="entry name" value="Nucleoside Triphosphate Pyrophosphohydrolase"/>
    <property type="match status" value="1"/>
</dbReference>
<keyword evidence="9" id="KW-1207">Sterol metabolism</keyword>
<dbReference type="PIRSF" id="PIRSF018427">
    <property type="entry name" value="Isopntndiph_ism"/>
    <property type="match status" value="1"/>
</dbReference>
<evidence type="ECO:0000256" key="11">
    <source>
        <dbReference type="ARBA" id="ARBA00022955"/>
    </source>
</evidence>
<keyword evidence="17" id="KW-1185">Reference proteome</keyword>
<dbReference type="EMBL" id="CVRI01000055">
    <property type="protein sequence ID" value="CRL00937.1"/>
    <property type="molecule type" value="Genomic_DNA"/>
</dbReference>
<evidence type="ECO:0000259" key="15">
    <source>
        <dbReference type="PROSITE" id="PS51462"/>
    </source>
</evidence>
<evidence type="ECO:0000256" key="14">
    <source>
        <dbReference type="ARBA" id="ARBA00023235"/>
    </source>
</evidence>
<keyword evidence="7" id="KW-0444">Lipid biosynthesis</keyword>
<evidence type="ECO:0000313" key="16">
    <source>
        <dbReference type="EMBL" id="CRL00937.1"/>
    </source>
</evidence>
<keyword evidence="14" id="KW-0413">Isomerase</keyword>
<dbReference type="PROSITE" id="PS51462">
    <property type="entry name" value="NUDIX"/>
    <property type="match status" value="1"/>
</dbReference>
<comment type="function">
    <text evidence="3">Catalyzes the 1,3-allylic rearrangement of the homoallylic substrate isopentenyl (IPP) to its highly electrophilic allylic isomer, dimethylallyl diphosphate (DMAPP).</text>
</comment>
<keyword evidence="9" id="KW-0756">Sterol biosynthesis</keyword>
<evidence type="ECO:0000256" key="4">
    <source>
        <dbReference type="ARBA" id="ARBA00004826"/>
    </source>
</evidence>
<keyword evidence="9" id="KW-0153">Cholesterol metabolism</keyword>
<evidence type="ECO:0000256" key="2">
    <source>
        <dbReference type="ARBA" id="ARBA00001946"/>
    </source>
</evidence>
<evidence type="ECO:0000256" key="5">
    <source>
        <dbReference type="ARBA" id="ARBA00007579"/>
    </source>
</evidence>
<sequence>MSIFRNKELLKPVKSLFSKSRYSFAHKLAESVENEKQELFLDRENCILVDGNDKNVGFASKRDCHKVSGNDIKLHRAFSVFLFNEKGEMLLQKRSNHKITFPNCYTNACCSHPLHDIENERDELNAIGIKRAAQRRLNFELGIPNNQVRPENFHYLTRIHYIDKGDGIWGEHEIDYILFLQKQVDVKPNPGEVSEVLWIKHENLEREIASLSSPLTPWFNLILKSGRLNVWWKNLERLKKFEDYETIHKLN</sequence>
<organism evidence="16 17">
    <name type="scientific">Clunio marinus</name>
    <dbReference type="NCBI Taxonomy" id="568069"/>
    <lineage>
        <taxon>Eukaryota</taxon>
        <taxon>Metazoa</taxon>
        <taxon>Ecdysozoa</taxon>
        <taxon>Arthropoda</taxon>
        <taxon>Hexapoda</taxon>
        <taxon>Insecta</taxon>
        <taxon>Pterygota</taxon>
        <taxon>Neoptera</taxon>
        <taxon>Endopterygota</taxon>
        <taxon>Diptera</taxon>
        <taxon>Nematocera</taxon>
        <taxon>Chironomoidea</taxon>
        <taxon>Chironomidae</taxon>
        <taxon>Clunio</taxon>
    </lineage>
</organism>
<keyword evidence="10" id="KW-0460">Magnesium</keyword>
<dbReference type="AlphaFoldDB" id="A0A1J1IR23"/>
<comment type="pathway">
    <text evidence="4">Isoprenoid biosynthesis; dimethylallyl diphosphate biosynthesis; dimethylallyl diphosphate from isopentenyl diphosphate: step 1/1.</text>
</comment>
<reference evidence="16 17" key="1">
    <citation type="submission" date="2015-04" db="EMBL/GenBank/DDBJ databases">
        <authorList>
            <person name="Syromyatnikov M.Y."/>
            <person name="Popov V.N."/>
        </authorList>
    </citation>
    <scope>NUCLEOTIDE SEQUENCE [LARGE SCALE GENOMIC DNA]</scope>
</reference>
<dbReference type="NCBIfam" id="TIGR02150">
    <property type="entry name" value="IPP_isom_1"/>
    <property type="match status" value="1"/>
</dbReference>
<evidence type="ECO:0000256" key="8">
    <source>
        <dbReference type="ARBA" id="ARBA00022723"/>
    </source>
</evidence>
<evidence type="ECO:0000256" key="7">
    <source>
        <dbReference type="ARBA" id="ARBA00022516"/>
    </source>
</evidence>
<dbReference type="PANTHER" id="PTHR10885:SF0">
    <property type="entry name" value="ISOPENTENYL-DIPHOSPHATE DELTA-ISOMERASE"/>
    <property type="match status" value="1"/>
</dbReference>
<dbReference type="STRING" id="568069.A0A1J1IR23"/>
<dbReference type="InterPro" id="IPR000086">
    <property type="entry name" value="NUDIX_hydrolase_dom"/>
</dbReference>
<keyword evidence="8" id="KW-0479">Metal-binding</keyword>
<dbReference type="OrthoDB" id="510307at2759"/>
<comment type="cofactor">
    <cofactor evidence="2">
        <name>Mg(2+)</name>
        <dbReference type="ChEBI" id="CHEBI:18420"/>
    </cofactor>
</comment>
<dbReference type="CDD" id="cd02885">
    <property type="entry name" value="NUDIX_IPP_Isomerase"/>
    <property type="match status" value="1"/>
</dbReference>
<proteinExistence type="inferred from homology"/>
<dbReference type="PANTHER" id="PTHR10885">
    <property type="entry name" value="ISOPENTENYL-DIPHOSPHATE DELTA-ISOMERASE"/>
    <property type="match status" value="1"/>
</dbReference>
<keyword evidence="11" id="KW-0752">Steroid biosynthesis</keyword>
<dbReference type="GO" id="GO:0009240">
    <property type="term" value="P:isopentenyl diphosphate biosynthetic process"/>
    <property type="evidence" value="ECO:0007669"/>
    <property type="project" value="TreeGrafter"/>
</dbReference>
<evidence type="ECO:0000256" key="9">
    <source>
        <dbReference type="ARBA" id="ARBA00022778"/>
    </source>
</evidence>
<dbReference type="GO" id="GO:0050992">
    <property type="term" value="P:dimethylallyl diphosphate biosynthetic process"/>
    <property type="evidence" value="ECO:0007669"/>
    <property type="project" value="UniProtKB-UniPathway"/>
</dbReference>
<comment type="catalytic activity">
    <reaction evidence="1">
        <text>isopentenyl diphosphate = dimethylallyl diphosphate</text>
        <dbReference type="Rhea" id="RHEA:23284"/>
        <dbReference type="ChEBI" id="CHEBI:57623"/>
        <dbReference type="ChEBI" id="CHEBI:128769"/>
        <dbReference type="EC" id="5.3.3.2"/>
    </reaction>
</comment>
<dbReference type="InterPro" id="IPR015797">
    <property type="entry name" value="NUDIX_hydrolase-like_dom_sf"/>
</dbReference>
<evidence type="ECO:0000256" key="1">
    <source>
        <dbReference type="ARBA" id="ARBA00000374"/>
    </source>
</evidence>
<dbReference type="Proteomes" id="UP000183832">
    <property type="component" value="Unassembled WGS sequence"/>
</dbReference>
<keyword evidence="9" id="KW-0152">Cholesterol biosynthesis</keyword>
<evidence type="ECO:0000256" key="13">
    <source>
        <dbReference type="ARBA" id="ARBA00023229"/>
    </source>
</evidence>
<dbReference type="Pfam" id="PF00293">
    <property type="entry name" value="NUDIX"/>
    <property type="match status" value="1"/>
</dbReference>
<evidence type="ECO:0000256" key="10">
    <source>
        <dbReference type="ARBA" id="ARBA00022842"/>
    </source>
</evidence>
<gene>
    <name evidence="16" type="ORF">CLUMA_CG014193</name>
</gene>
<keyword evidence="13" id="KW-0414">Isoprene biosynthesis</keyword>
<dbReference type="SUPFAM" id="SSF55811">
    <property type="entry name" value="Nudix"/>
    <property type="match status" value="1"/>
</dbReference>
<dbReference type="GO" id="GO:0005737">
    <property type="term" value="C:cytoplasm"/>
    <property type="evidence" value="ECO:0007669"/>
    <property type="project" value="TreeGrafter"/>
</dbReference>
<dbReference type="GO" id="GO:0004452">
    <property type="term" value="F:isopentenyl-diphosphate delta-isomerase activity"/>
    <property type="evidence" value="ECO:0007669"/>
    <property type="project" value="UniProtKB-EC"/>
</dbReference>